<dbReference type="EMBL" id="UINC01088354">
    <property type="protein sequence ID" value="SVC38495.1"/>
    <property type="molecule type" value="Genomic_DNA"/>
</dbReference>
<sequence length="397" mass="41170">PVLNNPYIDPADSRVDGSLPMSFGVEYSDEEGDFPSSFIVYFEGVDTTADMECLSSGCIDGTDPDGLWTVVDMTQPLANTLVANVGSDEISYNFVAVTSGEDDACYLSCDAWIDSNVRVNTIPVLTDDATVTGGGMPEDDYTLTITYTDADDHSGDVTATVCDATPTCESLTLSTSDTDFTDGAVYSANFNTELGGELDVTVIASDGHDSAADDRTTTFTVDTTTPWLKNGASSVTSAGENDDITFTVVYCVFDATDADPIAVNVAIDSTSHSMASGVASSDCKNGVDYSVTTTVAWAATAQAVVFSGSNNNGDAADHSASDITINDAPTLSTGSATEAADDFVLEVTAADENSDNGDTLSVFAIIEFHASEIAMTCDGGGVCTVTVAEATIIDERG</sequence>
<accession>A0A382LRW4</accession>
<feature type="non-terminal residue" evidence="1">
    <location>
        <position position="397"/>
    </location>
</feature>
<name>A0A382LRW4_9ZZZZ</name>
<feature type="non-terminal residue" evidence="1">
    <location>
        <position position="1"/>
    </location>
</feature>
<dbReference type="AlphaFoldDB" id="A0A382LRW4"/>
<proteinExistence type="predicted"/>
<evidence type="ECO:0000313" key="1">
    <source>
        <dbReference type="EMBL" id="SVC38495.1"/>
    </source>
</evidence>
<protein>
    <submittedName>
        <fullName evidence="1">Uncharacterized protein</fullName>
    </submittedName>
</protein>
<organism evidence="1">
    <name type="scientific">marine metagenome</name>
    <dbReference type="NCBI Taxonomy" id="408172"/>
    <lineage>
        <taxon>unclassified sequences</taxon>
        <taxon>metagenomes</taxon>
        <taxon>ecological metagenomes</taxon>
    </lineage>
</organism>
<reference evidence="1" key="1">
    <citation type="submission" date="2018-05" db="EMBL/GenBank/DDBJ databases">
        <authorList>
            <person name="Lanie J.A."/>
            <person name="Ng W.-L."/>
            <person name="Kazmierczak K.M."/>
            <person name="Andrzejewski T.M."/>
            <person name="Davidsen T.M."/>
            <person name="Wayne K.J."/>
            <person name="Tettelin H."/>
            <person name="Glass J.I."/>
            <person name="Rusch D."/>
            <person name="Podicherti R."/>
            <person name="Tsui H.-C.T."/>
            <person name="Winkler M.E."/>
        </authorList>
    </citation>
    <scope>NUCLEOTIDE SEQUENCE</scope>
</reference>
<gene>
    <name evidence="1" type="ORF">METZ01_LOCUS291349</name>
</gene>